<dbReference type="InterPro" id="IPR003378">
    <property type="entry name" value="Fringe-like_glycosylTrfase"/>
</dbReference>
<keyword evidence="2" id="KW-0328">Glycosyltransferase</keyword>
<evidence type="ECO:0000313" key="10">
    <source>
        <dbReference type="WBParaSite" id="maker-unitig_33638-snap-gene-0.1-mRNA-1"/>
    </source>
</evidence>
<dbReference type="GO" id="GO:0016020">
    <property type="term" value="C:membrane"/>
    <property type="evidence" value="ECO:0007669"/>
    <property type="project" value="UniProtKB-SubCell"/>
</dbReference>
<dbReference type="GO" id="GO:0016757">
    <property type="term" value="F:glycosyltransferase activity"/>
    <property type="evidence" value="ECO:0007669"/>
    <property type="project" value="UniProtKB-KW"/>
</dbReference>
<accession>A0A1I8FGA4</accession>
<keyword evidence="6" id="KW-1133">Transmembrane helix</keyword>
<evidence type="ECO:0000259" key="8">
    <source>
        <dbReference type="Pfam" id="PF02434"/>
    </source>
</evidence>
<dbReference type="Pfam" id="PF02434">
    <property type="entry name" value="Fringe"/>
    <property type="match status" value="1"/>
</dbReference>
<organism evidence="9 10">
    <name type="scientific">Macrostomum lignano</name>
    <dbReference type="NCBI Taxonomy" id="282301"/>
    <lineage>
        <taxon>Eukaryota</taxon>
        <taxon>Metazoa</taxon>
        <taxon>Spiralia</taxon>
        <taxon>Lophotrochozoa</taxon>
        <taxon>Platyhelminthes</taxon>
        <taxon>Rhabditophora</taxon>
        <taxon>Macrostomorpha</taxon>
        <taxon>Macrostomida</taxon>
        <taxon>Macrostomidae</taxon>
        <taxon>Macrostomum</taxon>
    </lineage>
</organism>
<evidence type="ECO:0000256" key="2">
    <source>
        <dbReference type="ARBA" id="ARBA00022676"/>
    </source>
</evidence>
<evidence type="ECO:0000256" key="3">
    <source>
        <dbReference type="ARBA" id="ARBA00022679"/>
    </source>
</evidence>
<name>A0A1I8FGA4_9PLAT</name>
<keyword evidence="4" id="KW-0812">Transmembrane</keyword>
<comment type="subcellular location">
    <subcellularLocation>
        <location evidence="1">Membrane</location>
        <topology evidence="1">Single-pass type II membrane protein</topology>
    </subcellularLocation>
</comment>
<proteinExistence type="predicted"/>
<evidence type="ECO:0000256" key="1">
    <source>
        <dbReference type="ARBA" id="ARBA00004606"/>
    </source>
</evidence>
<evidence type="ECO:0000256" key="5">
    <source>
        <dbReference type="ARBA" id="ARBA00022968"/>
    </source>
</evidence>
<keyword evidence="3" id="KW-0808">Transferase</keyword>
<evidence type="ECO:0000256" key="4">
    <source>
        <dbReference type="ARBA" id="ARBA00022692"/>
    </source>
</evidence>
<protein>
    <submittedName>
        <fullName evidence="10">Oxidored_molyb domain-containing protein</fullName>
    </submittedName>
</protein>
<dbReference type="Proteomes" id="UP000095280">
    <property type="component" value="Unplaced"/>
</dbReference>
<reference evidence="10" key="1">
    <citation type="submission" date="2016-11" db="UniProtKB">
        <authorList>
            <consortium name="WormBaseParasite"/>
        </authorList>
    </citation>
    <scope>IDENTIFICATION</scope>
</reference>
<keyword evidence="5" id="KW-0735">Signal-anchor</keyword>
<evidence type="ECO:0000256" key="6">
    <source>
        <dbReference type="ARBA" id="ARBA00022989"/>
    </source>
</evidence>
<keyword evidence="7" id="KW-0472">Membrane</keyword>
<evidence type="ECO:0000256" key="7">
    <source>
        <dbReference type="ARBA" id="ARBA00023136"/>
    </source>
</evidence>
<keyword evidence="9" id="KW-1185">Reference proteome</keyword>
<dbReference type="Gene3D" id="3.90.550.50">
    <property type="match status" value="1"/>
</dbReference>
<sequence length="166" mass="18011">MTLCCRQSISPPVSLSQPVAASGQPVGCRGEVRLLKRRRVHGYPYPTGGSGFALNRAALRRLTVEANGAGGIVVTRCGSAESPDDMSLGVWLRSLSVPIVHSHLLHQAKPVEYSPVLLRAQLPISFHKHLDLDPRQAYRDWLLDAGTDAASKLDVGSADDHKRDEL</sequence>
<evidence type="ECO:0000313" key="9">
    <source>
        <dbReference type="Proteomes" id="UP000095280"/>
    </source>
</evidence>
<dbReference type="WBParaSite" id="maker-unitig_33638-snap-gene-0.1-mRNA-1">
    <property type="protein sequence ID" value="maker-unitig_33638-snap-gene-0.1-mRNA-1"/>
    <property type="gene ID" value="maker-unitig_33638-snap-gene-0.1"/>
</dbReference>
<feature type="domain" description="Fringe-like glycosyltransferase" evidence="8">
    <location>
        <begin position="36"/>
        <end position="129"/>
    </location>
</feature>
<dbReference type="AlphaFoldDB" id="A0A1I8FGA4"/>